<accession>A0A452ZUU1</accession>
<reference evidence="2" key="3">
    <citation type="journal article" date="2017" name="Nature">
        <title>Genome sequence of the progenitor of the wheat D genome Aegilops tauschii.</title>
        <authorList>
            <person name="Luo M.C."/>
            <person name="Gu Y.Q."/>
            <person name="Puiu D."/>
            <person name="Wang H."/>
            <person name="Twardziok S.O."/>
            <person name="Deal K.R."/>
            <person name="Huo N."/>
            <person name="Zhu T."/>
            <person name="Wang L."/>
            <person name="Wang Y."/>
            <person name="McGuire P.E."/>
            <person name="Liu S."/>
            <person name="Long H."/>
            <person name="Ramasamy R.K."/>
            <person name="Rodriguez J.C."/>
            <person name="Van S.L."/>
            <person name="Yuan L."/>
            <person name="Wang Z."/>
            <person name="Xia Z."/>
            <person name="Xiao L."/>
            <person name="Anderson O.D."/>
            <person name="Ouyang S."/>
            <person name="Liang Y."/>
            <person name="Zimin A.V."/>
            <person name="Pertea G."/>
            <person name="Qi P."/>
            <person name="Bennetzen J.L."/>
            <person name="Dai X."/>
            <person name="Dawson M.W."/>
            <person name="Muller H.G."/>
            <person name="Kugler K."/>
            <person name="Rivarola-Duarte L."/>
            <person name="Spannagl M."/>
            <person name="Mayer K.F.X."/>
            <person name="Lu F.H."/>
            <person name="Bevan M.W."/>
            <person name="Leroy P."/>
            <person name="Li P."/>
            <person name="You F.M."/>
            <person name="Sun Q."/>
            <person name="Liu Z."/>
            <person name="Lyons E."/>
            <person name="Wicker T."/>
            <person name="Salzberg S.L."/>
            <person name="Devos K.M."/>
            <person name="Dvorak J."/>
        </authorList>
    </citation>
    <scope>NUCLEOTIDE SEQUENCE [LARGE SCALE GENOMIC DNA]</scope>
    <source>
        <strain evidence="2">cv. AL8/78</strain>
    </source>
</reference>
<sequence length="152" mass="16992">MIKMVILGFLTVNRGFKIVRYMQNWRSGLVEKPMNTGMQILTLLIWFCYMPPFNGHCDIPEQQMEVGVITVAEKRCGHNKAAQREVQRSSQDEDVKNVRLIPPADSKGNGKRSSSGSMSLEDDLSQAESGTTQPPLKRLSRGPRAAVRNSAE</sequence>
<name>A0A452ZUU1_AEGTS</name>
<feature type="compositionally biased region" description="Basic and acidic residues" evidence="1">
    <location>
        <begin position="80"/>
        <end position="97"/>
    </location>
</feature>
<dbReference type="Proteomes" id="UP000015105">
    <property type="component" value="Chromosome 1D"/>
</dbReference>
<evidence type="ECO:0000313" key="2">
    <source>
        <dbReference type="EnsemblPlants" id="AET1Gv20926200.6"/>
    </source>
</evidence>
<reference evidence="3" key="1">
    <citation type="journal article" date="2014" name="Science">
        <title>Ancient hybridizations among the ancestral genomes of bread wheat.</title>
        <authorList>
            <consortium name="International Wheat Genome Sequencing Consortium,"/>
            <person name="Marcussen T."/>
            <person name="Sandve S.R."/>
            <person name="Heier L."/>
            <person name="Spannagl M."/>
            <person name="Pfeifer M."/>
            <person name="Jakobsen K.S."/>
            <person name="Wulff B.B."/>
            <person name="Steuernagel B."/>
            <person name="Mayer K.F."/>
            <person name="Olsen O.A."/>
        </authorList>
    </citation>
    <scope>NUCLEOTIDE SEQUENCE [LARGE SCALE GENOMIC DNA]</scope>
    <source>
        <strain evidence="3">cv. AL8/78</strain>
    </source>
</reference>
<proteinExistence type="predicted"/>
<evidence type="ECO:0000256" key="1">
    <source>
        <dbReference type="SAM" id="MobiDB-lite"/>
    </source>
</evidence>
<keyword evidence="3" id="KW-1185">Reference proteome</keyword>
<reference evidence="3" key="2">
    <citation type="journal article" date="2017" name="Nat. Plants">
        <title>The Aegilops tauschii genome reveals multiple impacts of transposons.</title>
        <authorList>
            <person name="Zhao G."/>
            <person name="Zou C."/>
            <person name="Li K."/>
            <person name="Wang K."/>
            <person name="Li T."/>
            <person name="Gao L."/>
            <person name="Zhang X."/>
            <person name="Wang H."/>
            <person name="Yang Z."/>
            <person name="Liu X."/>
            <person name="Jiang W."/>
            <person name="Mao L."/>
            <person name="Kong X."/>
            <person name="Jiao Y."/>
            <person name="Jia J."/>
        </authorList>
    </citation>
    <scope>NUCLEOTIDE SEQUENCE [LARGE SCALE GENOMIC DNA]</scope>
    <source>
        <strain evidence="3">cv. AL8/78</strain>
    </source>
</reference>
<reference evidence="2" key="4">
    <citation type="submission" date="2019-03" db="UniProtKB">
        <authorList>
            <consortium name="EnsemblPlants"/>
        </authorList>
    </citation>
    <scope>IDENTIFICATION</scope>
</reference>
<dbReference type="EnsemblPlants" id="AET1Gv20926200.6">
    <property type="protein sequence ID" value="AET1Gv20926200.6"/>
    <property type="gene ID" value="AET1Gv20926200"/>
</dbReference>
<feature type="region of interest" description="Disordered" evidence="1">
    <location>
        <begin position="80"/>
        <end position="152"/>
    </location>
</feature>
<reference evidence="2" key="5">
    <citation type="journal article" date="2021" name="G3 (Bethesda)">
        <title>Aegilops tauschii genome assembly Aet v5.0 features greater sequence contiguity and improved annotation.</title>
        <authorList>
            <person name="Wang L."/>
            <person name="Zhu T."/>
            <person name="Rodriguez J.C."/>
            <person name="Deal K.R."/>
            <person name="Dubcovsky J."/>
            <person name="McGuire P.E."/>
            <person name="Lux T."/>
            <person name="Spannagl M."/>
            <person name="Mayer K.F.X."/>
            <person name="Baldrich P."/>
            <person name="Meyers B.C."/>
            <person name="Huo N."/>
            <person name="Gu Y.Q."/>
            <person name="Zhou H."/>
            <person name="Devos K.M."/>
            <person name="Bennetzen J.L."/>
            <person name="Unver T."/>
            <person name="Budak H."/>
            <person name="Gulick P.J."/>
            <person name="Galiba G."/>
            <person name="Kalapos B."/>
            <person name="Nelson D.R."/>
            <person name="Li P."/>
            <person name="You F.M."/>
            <person name="Luo M.C."/>
            <person name="Dvorak J."/>
        </authorList>
    </citation>
    <scope>NUCLEOTIDE SEQUENCE [LARGE SCALE GENOMIC DNA]</scope>
    <source>
        <strain evidence="2">cv. AL8/78</strain>
    </source>
</reference>
<dbReference type="AlphaFoldDB" id="A0A452ZUU1"/>
<protein>
    <submittedName>
        <fullName evidence="2">Uncharacterized protein</fullName>
    </submittedName>
</protein>
<evidence type="ECO:0000313" key="3">
    <source>
        <dbReference type="Proteomes" id="UP000015105"/>
    </source>
</evidence>
<organism evidence="2 3">
    <name type="scientific">Aegilops tauschii subsp. strangulata</name>
    <name type="common">Goatgrass</name>
    <dbReference type="NCBI Taxonomy" id="200361"/>
    <lineage>
        <taxon>Eukaryota</taxon>
        <taxon>Viridiplantae</taxon>
        <taxon>Streptophyta</taxon>
        <taxon>Embryophyta</taxon>
        <taxon>Tracheophyta</taxon>
        <taxon>Spermatophyta</taxon>
        <taxon>Magnoliopsida</taxon>
        <taxon>Liliopsida</taxon>
        <taxon>Poales</taxon>
        <taxon>Poaceae</taxon>
        <taxon>BOP clade</taxon>
        <taxon>Pooideae</taxon>
        <taxon>Triticodae</taxon>
        <taxon>Triticeae</taxon>
        <taxon>Triticinae</taxon>
        <taxon>Aegilops</taxon>
    </lineage>
</organism>
<dbReference type="Gramene" id="AET1Gv20926200.6">
    <property type="protein sequence ID" value="AET1Gv20926200.6"/>
    <property type="gene ID" value="AET1Gv20926200"/>
</dbReference>